<accession>A0ABQ4U8D3</accession>
<comment type="caution">
    <text evidence="1">The sequence shown here is derived from an EMBL/GenBank/DDBJ whole genome shotgun (WGS) entry which is preliminary data.</text>
</comment>
<evidence type="ECO:0000313" key="2">
    <source>
        <dbReference type="Proteomes" id="UP001055039"/>
    </source>
</evidence>
<reference evidence="1" key="2">
    <citation type="submission" date="2021-08" db="EMBL/GenBank/DDBJ databases">
        <authorList>
            <person name="Tani A."/>
            <person name="Ola A."/>
            <person name="Ogura Y."/>
            <person name="Katsura K."/>
            <person name="Hayashi T."/>
        </authorList>
    </citation>
    <scope>NUCLEOTIDE SEQUENCE</scope>
    <source>
        <strain evidence="1">NBRC 15686</strain>
    </source>
</reference>
<organism evidence="1 2">
    <name type="scientific">Methylorubrum aminovorans</name>
    <dbReference type="NCBI Taxonomy" id="269069"/>
    <lineage>
        <taxon>Bacteria</taxon>
        <taxon>Pseudomonadati</taxon>
        <taxon>Pseudomonadota</taxon>
        <taxon>Alphaproteobacteria</taxon>
        <taxon>Hyphomicrobiales</taxon>
        <taxon>Methylobacteriaceae</taxon>
        <taxon>Methylorubrum</taxon>
    </lineage>
</organism>
<name>A0ABQ4U8D3_9HYPH</name>
<evidence type="ECO:0000313" key="1">
    <source>
        <dbReference type="EMBL" id="GJE63229.1"/>
    </source>
</evidence>
<dbReference type="Proteomes" id="UP001055039">
    <property type="component" value="Unassembled WGS sequence"/>
</dbReference>
<gene>
    <name evidence="1" type="ORF">LNAOJCKE_0423</name>
</gene>
<dbReference type="EMBL" id="BPRC01000001">
    <property type="protein sequence ID" value="GJE63229.1"/>
    <property type="molecule type" value="Genomic_DNA"/>
</dbReference>
<protein>
    <submittedName>
        <fullName evidence="1">Uncharacterized protein</fullName>
    </submittedName>
</protein>
<keyword evidence="2" id="KW-1185">Reference proteome</keyword>
<sequence length="140" mass="14450">MPLYLPSSGATTPTATTAQYIANTAGVVLSPDAVWGSGVEAAPGFITSFAPALDLYINARLTLTANFTLANPAVMKPGQSGRIRLIQDATGGRTIAYGSYWKKAAGDPSALSTAAGAVDILYYDVIDSTTIKYTLSKGIA</sequence>
<reference evidence="1" key="1">
    <citation type="journal article" date="2021" name="Front. Microbiol.">
        <title>Comprehensive Comparative Genomics and Phenotyping of Methylobacterium Species.</title>
        <authorList>
            <person name="Alessa O."/>
            <person name="Ogura Y."/>
            <person name="Fujitani Y."/>
            <person name="Takami H."/>
            <person name="Hayashi T."/>
            <person name="Sahin N."/>
            <person name="Tani A."/>
        </authorList>
    </citation>
    <scope>NUCLEOTIDE SEQUENCE</scope>
    <source>
        <strain evidence="1">NBRC 15686</strain>
    </source>
</reference>
<proteinExistence type="predicted"/>
<dbReference type="RefSeq" id="WP_238222017.1">
    <property type="nucleotide sequence ID" value="NZ_BAAADH010000020.1"/>
</dbReference>